<keyword evidence="6" id="KW-1185">Reference proteome</keyword>
<dbReference type="InterPro" id="IPR009057">
    <property type="entry name" value="Homeodomain-like_sf"/>
</dbReference>
<accession>A0ABN2EPP1</accession>
<dbReference type="Pfam" id="PF12833">
    <property type="entry name" value="HTH_18"/>
    <property type="match status" value="1"/>
</dbReference>
<dbReference type="PANTHER" id="PTHR46796:SF15">
    <property type="entry name" value="BLL1074 PROTEIN"/>
    <property type="match status" value="1"/>
</dbReference>
<keyword evidence="2" id="KW-0238">DNA-binding</keyword>
<organism evidence="5 6">
    <name type="scientific">Kribbella karoonensis</name>
    <dbReference type="NCBI Taxonomy" id="324851"/>
    <lineage>
        <taxon>Bacteria</taxon>
        <taxon>Bacillati</taxon>
        <taxon>Actinomycetota</taxon>
        <taxon>Actinomycetes</taxon>
        <taxon>Propionibacteriales</taxon>
        <taxon>Kribbellaceae</taxon>
        <taxon>Kribbella</taxon>
    </lineage>
</organism>
<dbReference type="RefSeq" id="WP_344200971.1">
    <property type="nucleotide sequence ID" value="NZ_BAAAND010000013.1"/>
</dbReference>
<dbReference type="SMART" id="SM00342">
    <property type="entry name" value="HTH_ARAC"/>
    <property type="match status" value="1"/>
</dbReference>
<sequence length="282" mass="30567">MGYATRAVHPALRPYVGGVIGYSFDAPPPEIHRGLPSRHLTIVVTLDEPLGVRWPGGPVEKHDALIGGLHSTAVVIAATASRAGVQLSLTPAAARTLFGVPPGELGSVVVSLDELLGRRARELTGRLREASAWTERFELLERMLLRRLGERGQAAVRPELGWAWRRLCESNGAIGVQQLASEVGWSRRHLTDRFTAEFGLAPKVASRVLRFERVTAHLRRQPRPRLVDVAAAAGFADQSHLTREFQAIAGCSPRRWMAEELPNLPSNPQAAAIAPASPAGSH</sequence>
<evidence type="ECO:0000256" key="1">
    <source>
        <dbReference type="ARBA" id="ARBA00023015"/>
    </source>
</evidence>
<dbReference type="EMBL" id="BAAAND010000013">
    <property type="protein sequence ID" value="GAA1613784.1"/>
    <property type="molecule type" value="Genomic_DNA"/>
</dbReference>
<dbReference type="PROSITE" id="PS01124">
    <property type="entry name" value="HTH_ARAC_FAMILY_2"/>
    <property type="match status" value="1"/>
</dbReference>
<name>A0ABN2EPP1_9ACTN</name>
<keyword evidence="3" id="KW-0804">Transcription</keyword>
<reference evidence="5 6" key="1">
    <citation type="journal article" date="2019" name="Int. J. Syst. Evol. Microbiol.">
        <title>The Global Catalogue of Microorganisms (GCM) 10K type strain sequencing project: providing services to taxonomists for standard genome sequencing and annotation.</title>
        <authorList>
            <consortium name="The Broad Institute Genomics Platform"/>
            <consortium name="The Broad Institute Genome Sequencing Center for Infectious Disease"/>
            <person name="Wu L."/>
            <person name="Ma J."/>
        </authorList>
    </citation>
    <scope>NUCLEOTIDE SEQUENCE [LARGE SCALE GENOMIC DNA]</scope>
    <source>
        <strain evidence="5 6">JCM 14304</strain>
    </source>
</reference>
<evidence type="ECO:0000259" key="4">
    <source>
        <dbReference type="PROSITE" id="PS01124"/>
    </source>
</evidence>
<comment type="caution">
    <text evidence="5">The sequence shown here is derived from an EMBL/GenBank/DDBJ whole genome shotgun (WGS) entry which is preliminary data.</text>
</comment>
<evidence type="ECO:0000256" key="2">
    <source>
        <dbReference type="ARBA" id="ARBA00023125"/>
    </source>
</evidence>
<dbReference type="PANTHER" id="PTHR46796">
    <property type="entry name" value="HTH-TYPE TRANSCRIPTIONAL ACTIVATOR RHAS-RELATED"/>
    <property type="match status" value="1"/>
</dbReference>
<dbReference type="InterPro" id="IPR050204">
    <property type="entry name" value="AraC_XylS_family_regulators"/>
</dbReference>
<evidence type="ECO:0000313" key="6">
    <source>
        <dbReference type="Proteomes" id="UP001500190"/>
    </source>
</evidence>
<dbReference type="InterPro" id="IPR018060">
    <property type="entry name" value="HTH_AraC"/>
</dbReference>
<proteinExistence type="predicted"/>
<evidence type="ECO:0000313" key="5">
    <source>
        <dbReference type="EMBL" id="GAA1613784.1"/>
    </source>
</evidence>
<gene>
    <name evidence="5" type="ORF">GCM10009742_76310</name>
</gene>
<evidence type="ECO:0000256" key="3">
    <source>
        <dbReference type="ARBA" id="ARBA00023163"/>
    </source>
</evidence>
<dbReference type="Proteomes" id="UP001500190">
    <property type="component" value="Unassembled WGS sequence"/>
</dbReference>
<keyword evidence="1" id="KW-0805">Transcription regulation</keyword>
<dbReference type="Gene3D" id="1.10.10.60">
    <property type="entry name" value="Homeodomain-like"/>
    <property type="match status" value="1"/>
</dbReference>
<dbReference type="SUPFAM" id="SSF46689">
    <property type="entry name" value="Homeodomain-like"/>
    <property type="match status" value="1"/>
</dbReference>
<protein>
    <submittedName>
        <fullName evidence="5">AraC family transcriptional regulator</fullName>
    </submittedName>
</protein>
<feature type="domain" description="HTH araC/xylS-type" evidence="4">
    <location>
        <begin position="157"/>
        <end position="259"/>
    </location>
</feature>